<gene>
    <name evidence="1" type="ORF">Tci_608351</name>
</gene>
<accession>A0A699JJ97</accession>
<comment type="caution">
    <text evidence="1">The sequence shown here is derived from an EMBL/GenBank/DDBJ whole genome shotgun (WGS) entry which is preliminary data.</text>
</comment>
<organism evidence="1">
    <name type="scientific">Tanacetum cinerariifolium</name>
    <name type="common">Dalmatian daisy</name>
    <name type="synonym">Chrysanthemum cinerariifolium</name>
    <dbReference type="NCBI Taxonomy" id="118510"/>
    <lineage>
        <taxon>Eukaryota</taxon>
        <taxon>Viridiplantae</taxon>
        <taxon>Streptophyta</taxon>
        <taxon>Embryophyta</taxon>
        <taxon>Tracheophyta</taxon>
        <taxon>Spermatophyta</taxon>
        <taxon>Magnoliopsida</taxon>
        <taxon>eudicotyledons</taxon>
        <taxon>Gunneridae</taxon>
        <taxon>Pentapetalae</taxon>
        <taxon>asterids</taxon>
        <taxon>campanulids</taxon>
        <taxon>Asterales</taxon>
        <taxon>Asteraceae</taxon>
        <taxon>Asteroideae</taxon>
        <taxon>Anthemideae</taxon>
        <taxon>Anthemidinae</taxon>
        <taxon>Tanacetum</taxon>
    </lineage>
</organism>
<dbReference type="EMBL" id="BKCJ010411344">
    <property type="protein sequence ID" value="GFA36379.1"/>
    <property type="molecule type" value="Genomic_DNA"/>
</dbReference>
<name>A0A699JJ97_TANCI</name>
<feature type="non-terminal residue" evidence="1">
    <location>
        <position position="155"/>
    </location>
</feature>
<dbReference type="AlphaFoldDB" id="A0A699JJ97"/>
<proteinExistence type="predicted"/>
<reference evidence="1" key="1">
    <citation type="journal article" date="2019" name="Sci. Rep.">
        <title>Draft genome of Tanacetum cinerariifolium, the natural source of mosquito coil.</title>
        <authorList>
            <person name="Yamashiro T."/>
            <person name="Shiraishi A."/>
            <person name="Satake H."/>
            <person name="Nakayama K."/>
        </authorList>
    </citation>
    <scope>NUCLEOTIDE SEQUENCE</scope>
</reference>
<sequence length="155" mass="17482">MDELHRAVTPFIHSSGDGLPGGSMGLGGGKGRSPFRRGFFVGNENADPSDMGVAEQHQNIARREWDELRSSREWILVENHFARCDRKINAIFEKARSMYRDGHLALDIEDESDIKRGLDAYFSNLHEFPSNGHRFQRLKLVAGCLGNARSPIWAE</sequence>
<protein>
    <submittedName>
        <fullName evidence="1">Uncharacterized protein</fullName>
    </submittedName>
</protein>
<evidence type="ECO:0000313" key="1">
    <source>
        <dbReference type="EMBL" id="GFA36379.1"/>
    </source>
</evidence>